<keyword evidence="7" id="KW-0539">Nucleus</keyword>
<dbReference type="FunFam" id="3.30.470.30:FF:000002">
    <property type="entry name" value="DNA ligase"/>
    <property type="match status" value="1"/>
</dbReference>
<comment type="subcellular location">
    <subcellularLocation>
        <location evidence="1">Nucleus</location>
    </subcellularLocation>
</comment>
<dbReference type="InterPro" id="IPR012310">
    <property type="entry name" value="DNA_ligase_ATP-dep_cent"/>
</dbReference>
<evidence type="ECO:0000256" key="1">
    <source>
        <dbReference type="ARBA" id="ARBA00004123"/>
    </source>
</evidence>
<evidence type="ECO:0000256" key="3">
    <source>
        <dbReference type="ARBA" id="ARBA00022598"/>
    </source>
</evidence>
<dbReference type="GO" id="GO:0003677">
    <property type="term" value="F:DNA binding"/>
    <property type="evidence" value="ECO:0007669"/>
    <property type="project" value="InterPro"/>
</dbReference>
<evidence type="ECO:0000259" key="13">
    <source>
        <dbReference type="PROSITE" id="PS50160"/>
    </source>
</evidence>
<dbReference type="Pfam" id="PF24853">
    <property type="entry name" value="DUF7727"/>
    <property type="match status" value="1"/>
</dbReference>
<comment type="similarity">
    <text evidence="2 10">Belongs to the ATP-dependent DNA ligase family.</text>
</comment>
<evidence type="ECO:0000313" key="14">
    <source>
        <dbReference type="EMBL" id="GJJ06355.1"/>
    </source>
</evidence>
<evidence type="ECO:0000256" key="8">
    <source>
        <dbReference type="ARBA" id="ARBA00034003"/>
    </source>
</evidence>
<dbReference type="GO" id="GO:0006273">
    <property type="term" value="P:lagging strand elongation"/>
    <property type="evidence" value="ECO:0007669"/>
    <property type="project" value="TreeGrafter"/>
</dbReference>
<sequence>MPPKRSASTASPGKKTRTSPTKKIKLSSGQSSLDQYFVASGSTDGKTKSISNNTLSLQEEENTLELDSLLADSDLDEPDNYPNISKSQLTKDEGPNNGSSFELSIGVTSQKNYSENYHPDLVIDPLDFTIDNSTQSSSASAGSYSFLVHALTTLSNTRSRIAIINTLTNYFRCVISHHPSSLIPSLYLLTNSLGPSYLAVELGLGPSIITKAIQQVSGLSPAALSKLYKSLGDPGDVAFAAKSSIRTLIPHPPLSTIHVYETMLNIAHTQGQGSVKLKQKLVEKLLLSAKGEESRYLVRTLCQNLRVGAVRNSIISALARAMVFIKPNHCDVDDVPESSSSALYITTPRVLNKVHHNGNGITRSDKGKGKGKEEIVQLYLRAEGILKHAFVIHPNLDDIAEALLDGGLGDIPNRITLSVGIPLHPTLGSPARSLDEIYERLQDQAFAAELKYDGQRAQIHAFSEEDGKKVFVKVFSRHLEDMTEKYPDVVALVQRLISRSLTTSQLELKSFIIDSEIVAVNPDTGDLRSFQDLSQRARKDVCVEDIKVSVGVYAYDIMYLNGEILIGSPFRQRRNLLYEYLPNLIPETKTIARFCHAQKCDSEEGQEAIEEFWATAVNGRAEGLMIKLLDHGEVNVDDGAPTKTSSSSNNKSRRKPLPASYEPDKRTLAWIKLKKDYVEGLGDSLDMVPIGAWHGNGRKAAWWSPVLLAVWDPSQEEFVAVCKCMSGFSDAFYKEMKGKYVEDSEYCSITSKWNSNVGGEPSTTRGFSPSVYFKPSEVWEIRGADITLSPVSVASRELVGRDKGLSLRFPRFMRSKLHLQHFWRICGVNKRNEGEGEGGGGGGVDEGDLVEPDWNSADEEEEMISLDADEDRDGDDTLWASFWGLIYRKFFWDFVSGTLRFPGGLQPAASDKIFIDIIVKAPIIQILSILVALSALALELGLPPPLKKTMLYRSWIVRIVILIVQAFFTILFYQGTNAALYSFVAVIGYTMAQIRGESIAEAHSNKGSEGKA</sequence>
<dbReference type="GO" id="GO:0071897">
    <property type="term" value="P:DNA biosynthetic process"/>
    <property type="evidence" value="ECO:0007669"/>
    <property type="project" value="InterPro"/>
</dbReference>
<dbReference type="InterPro" id="IPR012308">
    <property type="entry name" value="DNA_ligase_ATP-dep_N"/>
</dbReference>
<name>A0AAV5A390_9AGAM</name>
<dbReference type="GO" id="GO:0005634">
    <property type="term" value="C:nucleus"/>
    <property type="evidence" value="ECO:0007669"/>
    <property type="project" value="UniProtKB-SubCell"/>
</dbReference>
<feature type="region of interest" description="Disordered" evidence="11">
    <location>
        <begin position="637"/>
        <end position="660"/>
    </location>
</feature>
<dbReference type="Pfam" id="PF04675">
    <property type="entry name" value="DNA_ligase_A_N"/>
    <property type="match status" value="1"/>
</dbReference>
<proteinExistence type="inferred from homology"/>
<dbReference type="Proteomes" id="UP001050691">
    <property type="component" value="Unassembled WGS sequence"/>
</dbReference>
<reference evidence="14" key="1">
    <citation type="submission" date="2021-10" db="EMBL/GenBank/DDBJ databases">
        <title>De novo Genome Assembly of Clathrus columnatus (Basidiomycota, Fungi) Using Illumina and Nanopore Sequence Data.</title>
        <authorList>
            <person name="Ogiso-Tanaka E."/>
            <person name="Itagaki H."/>
            <person name="Hosoya T."/>
            <person name="Hosaka K."/>
        </authorList>
    </citation>
    <scope>NUCLEOTIDE SEQUENCE</scope>
    <source>
        <strain evidence="14">MO-923</strain>
    </source>
</reference>
<gene>
    <name evidence="14" type="ORF">Clacol_000546</name>
</gene>
<feature type="compositionally biased region" description="Basic residues" evidence="11">
    <location>
        <begin position="14"/>
        <end position="25"/>
    </location>
</feature>
<dbReference type="InterPro" id="IPR000977">
    <property type="entry name" value="DNA_ligase_ATP-dep"/>
</dbReference>
<protein>
    <recommendedName>
        <fullName evidence="9">DNA ligase</fullName>
        <ecNumber evidence="9">6.5.1.1</ecNumber>
    </recommendedName>
</protein>
<feature type="region of interest" description="Disordered" evidence="11">
    <location>
        <begin position="833"/>
        <end position="852"/>
    </location>
</feature>
<keyword evidence="3 9" id="KW-0436">Ligase</keyword>
<keyword evidence="12" id="KW-1133">Transmembrane helix</keyword>
<keyword evidence="12" id="KW-0472">Membrane</keyword>
<keyword evidence="9" id="KW-0227">DNA damage</keyword>
<evidence type="ECO:0000313" key="15">
    <source>
        <dbReference type="Proteomes" id="UP001050691"/>
    </source>
</evidence>
<dbReference type="InterPro" id="IPR036599">
    <property type="entry name" value="DNA_ligase_N_sf"/>
</dbReference>
<evidence type="ECO:0000256" key="7">
    <source>
        <dbReference type="ARBA" id="ARBA00023242"/>
    </source>
</evidence>
<dbReference type="GO" id="GO:0005524">
    <property type="term" value="F:ATP binding"/>
    <property type="evidence" value="ECO:0007669"/>
    <property type="project" value="UniProtKB-KW"/>
</dbReference>
<keyword evidence="15" id="KW-1185">Reference proteome</keyword>
<dbReference type="Pfam" id="PF04679">
    <property type="entry name" value="DNA_ligase_A_C"/>
    <property type="match status" value="1"/>
</dbReference>
<evidence type="ECO:0000256" key="9">
    <source>
        <dbReference type="RuleBase" id="RU000617"/>
    </source>
</evidence>
<feature type="transmembrane region" description="Helical" evidence="12">
    <location>
        <begin position="923"/>
        <end position="943"/>
    </location>
</feature>
<keyword evidence="12" id="KW-0812">Transmembrane</keyword>
<dbReference type="EMBL" id="BPWL01000001">
    <property type="protein sequence ID" value="GJJ06355.1"/>
    <property type="molecule type" value="Genomic_DNA"/>
</dbReference>
<dbReference type="Gene3D" id="2.40.50.140">
    <property type="entry name" value="Nucleic acid-binding proteins"/>
    <property type="match status" value="1"/>
</dbReference>
<evidence type="ECO:0000256" key="6">
    <source>
        <dbReference type="ARBA" id="ARBA00022840"/>
    </source>
</evidence>
<keyword evidence="6 9" id="KW-0067">ATP-binding</keyword>
<dbReference type="GO" id="GO:0006310">
    <property type="term" value="P:DNA recombination"/>
    <property type="evidence" value="ECO:0007669"/>
    <property type="project" value="UniProtKB-KW"/>
</dbReference>
<dbReference type="GO" id="GO:0003910">
    <property type="term" value="F:DNA ligase (ATP) activity"/>
    <property type="evidence" value="ECO:0007669"/>
    <property type="project" value="UniProtKB-EC"/>
</dbReference>
<evidence type="ECO:0000256" key="5">
    <source>
        <dbReference type="ARBA" id="ARBA00022741"/>
    </source>
</evidence>
<evidence type="ECO:0000256" key="2">
    <source>
        <dbReference type="ARBA" id="ARBA00007572"/>
    </source>
</evidence>
<keyword evidence="4" id="KW-0235">DNA replication</keyword>
<keyword evidence="9" id="KW-0233">DNA recombination</keyword>
<dbReference type="Gene3D" id="1.10.3260.10">
    <property type="entry name" value="DNA ligase, ATP-dependent, N-terminal domain"/>
    <property type="match status" value="1"/>
</dbReference>
<dbReference type="PROSITE" id="PS50160">
    <property type="entry name" value="DNA_LIGASE_A3"/>
    <property type="match status" value="1"/>
</dbReference>
<feature type="region of interest" description="Disordered" evidence="11">
    <location>
        <begin position="1"/>
        <end position="30"/>
    </location>
</feature>
<accession>A0AAV5A390</accession>
<feature type="domain" description="ATP-dependent DNA ligase family profile" evidence="13">
    <location>
        <begin position="543"/>
        <end position="712"/>
    </location>
</feature>
<dbReference type="NCBIfam" id="TIGR00574">
    <property type="entry name" value="dnl1"/>
    <property type="match status" value="1"/>
</dbReference>
<evidence type="ECO:0000256" key="12">
    <source>
        <dbReference type="SAM" id="Phobius"/>
    </source>
</evidence>
<dbReference type="Gene3D" id="3.30.470.30">
    <property type="entry name" value="DNA ligase/mRNA capping enzyme"/>
    <property type="match status" value="1"/>
</dbReference>
<feature type="region of interest" description="Disordered" evidence="11">
    <location>
        <begin position="73"/>
        <end position="103"/>
    </location>
</feature>
<dbReference type="GO" id="GO:0006281">
    <property type="term" value="P:DNA repair"/>
    <property type="evidence" value="ECO:0007669"/>
    <property type="project" value="UniProtKB-KW"/>
</dbReference>
<evidence type="ECO:0000256" key="4">
    <source>
        <dbReference type="ARBA" id="ARBA00022705"/>
    </source>
</evidence>
<dbReference type="SUPFAM" id="SSF117018">
    <property type="entry name" value="ATP-dependent DNA ligase DNA-binding domain"/>
    <property type="match status" value="1"/>
</dbReference>
<dbReference type="InterPro" id="IPR016059">
    <property type="entry name" value="DNA_ligase_ATP-dep_CS"/>
</dbReference>
<dbReference type="AlphaFoldDB" id="A0AAV5A390"/>
<dbReference type="SUPFAM" id="SSF50249">
    <property type="entry name" value="Nucleic acid-binding proteins"/>
    <property type="match status" value="1"/>
</dbReference>
<evidence type="ECO:0000256" key="11">
    <source>
        <dbReference type="SAM" id="MobiDB-lite"/>
    </source>
</evidence>
<dbReference type="Pfam" id="PF01068">
    <property type="entry name" value="DNA_ligase_A_M"/>
    <property type="match status" value="1"/>
</dbReference>
<comment type="caution">
    <text evidence="14">The sequence shown here is derived from an EMBL/GenBank/DDBJ whole genome shotgun (WGS) entry which is preliminary data.</text>
</comment>
<comment type="catalytic activity">
    <reaction evidence="8 9">
        <text>ATP + (deoxyribonucleotide)n-3'-hydroxyl + 5'-phospho-(deoxyribonucleotide)m = (deoxyribonucleotide)n+m + AMP + diphosphate.</text>
        <dbReference type="EC" id="6.5.1.1"/>
    </reaction>
</comment>
<evidence type="ECO:0000256" key="10">
    <source>
        <dbReference type="RuleBase" id="RU004196"/>
    </source>
</evidence>
<dbReference type="PANTHER" id="PTHR45674">
    <property type="entry name" value="DNA LIGASE 1/3 FAMILY MEMBER"/>
    <property type="match status" value="1"/>
</dbReference>
<dbReference type="InterPro" id="IPR012309">
    <property type="entry name" value="DNA_ligase_ATP-dep_C"/>
</dbReference>
<dbReference type="InterPro" id="IPR012340">
    <property type="entry name" value="NA-bd_OB-fold"/>
</dbReference>
<dbReference type="InterPro" id="IPR050191">
    <property type="entry name" value="ATP-dep_DNA_ligase"/>
</dbReference>
<organism evidence="14 15">
    <name type="scientific">Clathrus columnatus</name>
    <dbReference type="NCBI Taxonomy" id="1419009"/>
    <lineage>
        <taxon>Eukaryota</taxon>
        <taxon>Fungi</taxon>
        <taxon>Dikarya</taxon>
        <taxon>Basidiomycota</taxon>
        <taxon>Agaricomycotina</taxon>
        <taxon>Agaricomycetes</taxon>
        <taxon>Phallomycetidae</taxon>
        <taxon>Phallales</taxon>
        <taxon>Clathraceae</taxon>
        <taxon>Clathrus</taxon>
    </lineage>
</organism>
<dbReference type="CDD" id="cd07900">
    <property type="entry name" value="Adenylation_DNA_ligase_I_Euk"/>
    <property type="match status" value="1"/>
</dbReference>
<dbReference type="EC" id="6.5.1.1" evidence="9"/>
<feature type="transmembrane region" description="Helical" evidence="12">
    <location>
        <begin position="955"/>
        <end position="973"/>
    </location>
</feature>
<keyword evidence="5 9" id="KW-0547">Nucleotide-binding</keyword>
<dbReference type="PANTHER" id="PTHR45674:SF9">
    <property type="entry name" value="DNA LIGASE 3"/>
    <property type="match status" value="1"/>
</dbReference>
<feature type="compositionally biased region" description="Polar residues" evidence="11">
    <location>
        <begin position="1"/>
        <end position="11"/>
    </location>
</feature>
<dbReference type="InterPro" id="IPR056144">
    <property type="entry name" value="DUF7727"/>
</dbReference>
<keyword evidence="9" id="KW-0234">DNA repair</keyword>
<dbReference type="PROSITE" id="PS00697">
    <property type="entry name" value="DNA_LIGASE_A1"/>
    <property type="match status" value="1"/>
</dbReference>
<dbReference type="SUPFAM" id="SSF56091">
    <property type="entry name" value="DNA ligase/mRNA capping enzyme, catalytic domain"/>
    <property type="match status" value="1"/>
</dbReference>